<dbReference type="PANTHER" id="PTHR33393">
    <property type="entry name" value="POLYGLUTAMINE SYNTHESIS ACCESSORY PROTEIN RV0574C-RELATED"/>
    <property type="match status" value="1"/>
</dbReference>
<gene>
    <name evidence="4" type="ORF">HZY91_00760</name>
</gene>
<keyword evidence="2" id="KW-0472">Membrane</keyword>
<evidence type="ECO:0000256" key="2">
    <source>
        <dbReference type="SAM" id="Phobius"/>
    </source>
</evidence>
<feature type="domain" description="Capsule synthesis protein CapA" evidence="3">
    <location>
        <begin position="100"/>
        <end position="366"/>
    </location>
</feature>
<accession>A0ABS0LMM5</accession>
<dbReference type="SUPFAM" id="SSF56300">
    <property type="entry name" value="Metallo-dependent phosphatases"/>
    <property type="match status" value="1"/>
</dbReference>
<reference evidence="4 5" key="1">
    <citation type="submission" date="2020-07" db="EMBL/GenBank/DDBJ databases">
        <title>Facklamia lactis sp. nov., isolated from raw milk.</title>
        <authorList>
            <person name="Doll E.V."/>
            <person name="Huptas C."/>
            <person name="Staib L."/>
            <person name="Wenning M."/>
            <person name="Scherer S."/>
        </authorList>
    </citation>
    <scope>NUCLEOTIDE SEQUENCE [LARGE SCALE GENOMIC DNA]</scope>
    <source>
        <strain evidence="4 5">DSM 111018</strain>
    </source>
</reference>
<dbReference type="InterPro" id="IPR052169">
    <property type="entry name" value="CW_Biosynth-Accessory"/>
</dbReference>
<evidence type="ECO:0000313" key="4">
    <source>
        <dbReference type="EMBL" id="MBG9985420.1"/>
    </source>
</evidence>
<dbReference type="Gene3D" id="3.60.21.10">
    <property type="match status" value="1"/>
</dbReference>
<dbReference type="EMBL" id="JACBXQ010000001">
    <property type="protein sequence ID" value="MBG9985420.1"/>
    <property type="molecule type" value="Genomic_DNA"/>
</dbReference>
<sequence>MKSSQKNYSHKWKYFTVPLFFLLALLLAIFFLTKYFKNHQLVSSTNQSEAVSTATNSQTEAAIVSETTIEQLPLENEFLFEGLDKKEQSEPYVPTENKITLRSVGDILIHDRVSFMADTQSEIYQNKKVKMLDEGFDSDAFNEELDYDFAPMLAYIKPYIEYADISVANMEVIAGHPTIPVSGYPSFNAPQEILPALKDIGIDILSNATNHTLDWSSEGVQASLSNMNEYGLMYYGSFDSWEDYQTPRIIDKNGIKLGFLAYSYGTNGIPVPVGEEYLVNLIDLPVMLKEVEQLQKEVDAVIVSLQLGGEYDTLPNDEQFYIYQALSDAGVKLILGGHPHCLQPYDWYNEGQTFAIYSQASFLTGQRELDNKLGGITEISFVRNEQGEIVLENPKFMPVFSLGVENEKMYQTVPLADFDFQEIPDGQLWWDTSKERMEYYTEEVDFVSHLETNSSHEAKATFQ</sequence>
<name>A0ABS0LMM5_9LACT</name>
<dbReference type="RefSeq" id="WP_197113627.1">
    <property type="nucleotide sequence ID" value="NZ_JACBXQ010000001.1"/>
</dbReference>
<comment type="similarity">
    <text evidence="1">Belongs to the CapA family.</text>
</comment>
<organism evidence="4 5">
    <name type="scientific">Facklamia lactis</name>
    <dbReference type="NCBI Taxonomy" id="2749967"/>
    <lineage>
        <taxon>Bacteria</taxon>
        <taxon>Bacillati</taxon>
        <taxon>Bacillota</taxon>
        <taxon>Bacilli</taxon>
        <taxon>Lactobacillales</taxon>
        <taxon>Aerococcaceae</taxon>
        <taxon>Facklamia</taxon>
    </lineage>
</organism>
<dbReference type="Proteomes" id="UP000721415">
    <property type="component" value="Unassembled WGS sequence"/>
</dbReference>
<evidence type="ECO:0000256" key="1">
    <source>
        <dbReference type="ARBA" id="ARBA00005662"/>
    </source>
</evidence>
<keyword evidence="5" id="KW-1185">Reference proteome</keyword>
<keyword evidence="2" id="KW-1133">Transmembrane helix</keyword>
<keyword evidence="2" id="KW-0812">Transmembrane</keyword>
<dbReference type="InterPro" id="IPR019079">
    <property type="entry name" value="Capsule_synth_CapA"/>
</dbReference>
<dbReference type="Pfam" id="PF09587">
    <property type="entry name" value="PGA_cap"/>
    <property type="match status" value="1"/>
</dbReference>
<comment type="caution">
    <text evidence="4">The sequence shown here is derived from an EMBL/GenBank/DDBJ whole genome shotgun (WGS) entry which is preliminary data.</text>
</comment>
<feature type="transmembrane region" description="Helical" evidence="2">
    <location>
        <begin position="12"/>
        <end position="32"/>
    </location>
</feature>
<proteinExistence type="inferred from homology"/>
<dbReference type="CDD" id="cd07381">
    <property type="entry name" value="MPP_CapA"/>
    <property type="match status" value="1"/>
</dbReference>
<dbReference type="InterPro" id="IPR029052">
    <property type="entry name" value="Metallo-depent_PP-like"/>
</dbReference>
<evidence type="ECO:0000259" key="3">
    <source>
        <dbReference type="SMART" id="SM00854"/>
    </source>
</evidence>
<evidence type="ECO:0000313" key="5">
    <source>
        <dbReference type="Proteomes" id="UP000721415"/>
    </source>
</evidence>
<dbReference type="SMART" id="SM00854">
    <property type="entry name" value="PGA_cap"/>
    <property type="match status" value="1"/>
</dbReference>
<dbReference type="PANTHER" id="PTHR33393:SF12">
    <property type="entry name" value="CAPSULE BIOSYNTHESIS PROTEIN CAPA"/>
    <property type="match status" value="1"/>
</dbReference>
<protein>
    <submittedName>
        <fullName evidence="4">CapA family protein</fullName>
    </submittedName>
</protein>